<dbReference type="Proteomes" id="UP000203841">
    <property type="component" value="Segment DNA A"/>
</dbReference>
<comment type="similarity">
    <text evidence="1">Belongs to the geminiviridae protein AC4/C4 family.</text>
</comment>
<dbReference type="EMBL" id="AF189018">
    <property type="protein sequence ID" value="ABG79573.1"/>
    <property type="molecule type" value="Genomic_DNA"/>
</dbReference>
<reference evidence="4" key="2">
    <citation type="journal article" date="2006" name="Plant Dis.">
        <title>Molecular characterization of a distinct tomato-infecting begomovirus associated with yellow leaf curl diseased tomato in Lembang, Java island of Indonesia.</title>
        <authorList>
            <person name="Tsai W.S."/>
            <person name="Shih S.L."/>
            <person name="Green S.K."/>
            <person name="Akkermans D."/>
            <person name="Jan F.-J."/>
        </authorList>
    </citation>
    <scope>NUCLEOTIDE SEQUENCE [LARGE SCALE GENOMIC DNA]</scope>
</reference>
<gene>
    <name evidence="3" type="primary">C4</name>
</gene>
<reference evidence="4" key="1">
    <citation type="journal article" date="2006" name="Plant Dis.">
        <title>Molecular characterization of a distinct tomato-infecting begomovirus associated wilth yellow leaf curl diseased tomato in Lembang, Java Island, of Indonesia.</title>
        <authorList>
            <person name="Tsai W.S."/>
            <person name="Shih S.L."/>
            <person name="Green S.K."/>
            <person name="Akkermans D."/>
            <person name="Jan F.-J."/>
        </authorList>
    </citation>
    <scope>NUCLEOTIDE SEQUENCE [LARGE SCALE GENOMIC DNA]</scope>
</reference>
<sequence length="65" mass="7475">MGNHISMCLSNLRVSSRQRTRGSSIWYPQPDQHISIRTFRELNQAPMSKHISKRMVIPLNGVPSK</sequence>
<dbReference type="GeneID" id="4227987"/>
<evidence type="ECO:0000313" key="4">
    <source>
        <dbReference type="Proteomes" id="UP000203841"/>
    </source>
</evidence>
<keyword evidence="4" id="KW-1185">Reference proteome</keyword>
<dbReference type="OrthoDB" id="24090at10239"/>
<evidence type="ECO:0000313" key="3">
    <source>
        <dbReference type="EMBL" id="ABG79573.1"/>
    </source>
</evidence>
<dbReference type="KEGG" id="vg:4227987"/>
<protein>
    <submittedName>
        <fullName evidence="3">C4 protein</fullName>
    </submittedName>
</protein>
<accession>Q0WX64</accession>
<dbReference type="Pfam" id="PF01492">
    <property type="entry name" value="Gemini_C4"/>
    <property type="match status" value="1"/>
</dbReference>
<name>Q0WX64_9GEMI</name>
<evidence type="ECO:0000256" key="1">
    <source>
        <dbReference type="ARBA" id="ARBA00008996"/>
    </source>
</evidence>
<dbReference type="InterPro" id="IPR002488">
    <property type="entry name" value="Gemini_C4"/>
</dbReference>
<organism evidence="3 4">
    <name type="scientific">Tomato yellow leaf curl Indonesia virus</name>
    <dbReference type="NCBI Taxonomy" id="1513531"/>
    <lineage>
        <taxon>Viruses</taxon>
        <taxon>Monodnaviria</taxon>
        <taxon>Shotokuvirae</taxon>
        <taxon>Cressdnaviricota</taxon>
        <taxon>Repensiviricetes</taxon>
        <taxon>Geplafuvirales</taxon>
        <taxon>Geminiviridae</taxon>
        <taxon>Begomovirus</taxon>
        <taxon>Begomovirus solanumflavusindonesiaense</taxon>
    </lineage>
</organism>
<evidence type="ECO:0000256" key="2">
    <source>
        <dbReference type="ARBA" id="ARBA00022581"/>
    </source>
</evidence>
<keyword evidence="2" id="KW-0945">Host-virus interaction</keyword>
<proteinExistence type="inferred from homology"/>
<dbReference type="RefSeq" id="YP_699994.1">
    <property type="nucleotide sequence ID" value="NC_008267.1"/>
</dbReference>